<protein>
    <submittedName>
        <fullName evidence="1">Accessory Sec system protein Asp1</fullName>
    </submittedName>
</protein>
<dbReference type="EMBL" id="JANUXY010000016">
    <property type="protein sequence ID" value="MCS4487342.1"/>
    <property type="molecule type" value="Genomic_DNA"/>
</dbReference>
<organism evidence="1 2">
    <name type="scientific">Staphylococcus americanisciuri</name>
    <dbReference type="NCBI Taxonomy" id="2973940"/>
    <lineage>
        <taxon>Bacteria</taxon>
        <taxon>Bacillati</taxon>
        <taxon>Bacillota</taxon>
        <taxon>Bacilli</taxon>
        <taxon>Bacillales</taxon>
        <taxon>Staphylococcaceae</taxon>
        <taxon>Staphylococcus</taxon>
    </lineage>
</organism>
<reference evidence="1 2" key="1">
    <citation type="journal article" date="2023" name="Int. J. Syst. Evol. Microbiol.">
        <title>Streptococcus sciuri sp. nov., Staphylococcus marylandisciuri sp. nov. and Staphylococcus americanisciuri sp. nov., isolated from faeces of eastern grey squirrel (Sciurus carolinensis).</title>
        <authorList>
            <person name="Volokhov D.V."/>
            <person name="Zagorodnyaya T.A."/>
            <person name="Furtak V.A."/>
            <person name="Nattanmai G."/>
            <person name="Randall L."/>
            <person name="Jose S."/>
            <person name="Gao Y."/>
            <person name="Eisenberg T."/>
            <person name="Delmonte P."/>
            <person name="Blom J."/>
            <person name="Mitchell K.K."/>
        </authorList>
    </citation>
    <scope>NUCLEOTIDE SEQUENCE [LARGE SCALE GENOMIC DNA]</scope>
    <source>
        <strain evidence="1 2">GRT3</strain>
    </source>
</reference>
<gene>
    <name evidence="1" type="primary">asp1</name>
    <name evidence="1" type="ORF">NXS11_10765</name>
</gene>
<comment type="caution">
    <text evidence="1">The sequence shown here is derived from an EMBL/GenBank/DDBJ whole genome shotgun (WGS) entry which is preliminary data.</text>
</comment>
<dbReference type="Proteomes" id="UP001205609">
    <property type="component" value="Unassembled WGS sequence"/>
</dbReference>
<evidence type="ECO:0000313" key="2">
    <source>
        <dbReference type="Proteomes" id="UP001205609"/>
    </source>
</evidence>
<name>A0ABT2F4M0_9STAP</name>
<accession>A0ABT2F4M0</accession>
<dbReference type="Pfam" id="PF16993">
    <property type="entry name" value="Asp1"/>
    <property type="match status" value="1"/>
</dbReference>
<dbReference type="RefSeq" id="WP_259201190.1">
    <property type="nucleotide sequence ID" value="NZ_JANUXY010000016.1"/>
</dbReference>
<evidence type="ECO:0000313" key="1">
    <source>
        <dbReference type="EMBL" id="MCS4487342.1"/>
    </source>
</evidence>
<dbReference type="InterPro" id="IPR022372">
    <property type="entry name" value="Accessory_SS_Asp1"/>
</dbReference>
<dbReference type="NCBIfam" id="TIGR03713">
    <property type="entry name" value="acc_sec_asp1"/>
    <property type="match status" value="1"/>
</dbReference>
<sequence length="519" mass="60684">MKFFIPAWYSSRHWWESKAEPFYYKHKETAFDDIISLMSMHRQNKQPYALIVLNYTPDLRTFLHRYDLFDTSYWSVFDHIQGFKHKTPTALDYRQLDWPTGTEFLYLQNMVRALMPDERYANIHFSEEGYVVWIEIFHQEIQCYRYIFDDRGYFSSIVYFNEAGQAERQQYMMYTGDWILEEDLIEQTVIVNPQYQDAFSASTYATMEAIIFEYLAHYEETMMSQEDCLIVAADHRHNTRISETFTQQSLCLSVFHQREQLSMSHVASMADDVKWLVDTIENERLLTTYHSLEGISQRLMRITPFDAQTLPNISSQLHETYIGVWLDGLEDKIVTAVLAQLADYLTQDDTLRVVLLTEKRAHQLDRKIKQQVESINVQMNEALGKTEMMTDLMEAPPPIKYITIKHVPFELDIIEAVTTLRIIVDLSLEPDLFLQICCLSAGLPQINACATEYVTHGFNGYILNEGDNLAPALDYYLTQLKNWNQSYAFAMTQAKKYSSNSIIAQLDTLIEGERDGQKV</sequence>
<keyword evidence="2" id="KW-1185">Reference proteome</keyword>
<proteinExistence type="predicted"/>